<keyword evidence="1" id="KW-0812">Transmembrane</keyword>
<feature type="transmembrane region" description="Helical" evidence="1">
    <location>
        <begin position="48"/>
        <end position="71"/>
    </location>
</feature>
<accession>A0A0F9XB98</accession>
<dbReference type="Proteomes" id="UP000034112">
    <property type="component" value="Unassembled WGS sequence"/>
</dbReference>
<comment type="caution">
    <text evidence="2">The sequence shown here is derived from an EMBL/GenBank/DDBJ whole genome shotgun (WGS) entry which is preliminary data.</text>
</comment>
<evidence type="ECO:0000313" key="3">
    <source>
        <dbReference type="Proteomes" id="UP000034112"/>
    </source>
</evidence>
<feature type="transmembrane region" description="Helical" evidence="1">
    <location>
        <begin position="146"/>
        <end position="169"/>
    </location>
</feature>
<organism evidence="2 3">
    <name type="scientific">Trichoderma harzianum</name>
    <name type="common">Hypocrea lixii</name>
    <dbReference type="NCBI Taxonomy" id="5544"/>
    <lineage>
        <taxon>Eukaryota</taxon>
        <taxon>Fungi</taxon>
        <taxon>Dikarya</taxon>
        <taxon>Ascomycota</taxon>
        <taxon>Pezizomycotina</taxon>
        <taxon>Sordariomycetes</taxon>
        <taxon>Hypocreomycetidae</taxon>
        <taxon>Hypocreales</taxon>
        <taxon>Hypocreaceae</taxon>
        <taxon>Trichoderma</taxon>
    </lineage>
</organism>
<gene>
    <name evidence="2" type="ORF">THAR02_06119</name>
</gene>
<protein>
    <submittedName>
        <fullName evidence="2">Uncharacterized protein</fullName>
    </submittedName>
</protein>
<sequence>MFFCEPIPWRIPVPFVGPALRTMAALILLANVNALYDKMEIFGAKICLPIYATNLALIGAIFLVLCIFAALKQHDFAINLDTLWATITVSILWTITAGFNIGIVIVAMVHCHSPRFKHDTELRYCHFFGNAHLARAHGWAGKSWPLYYWVSVVSALVMALWQMLNWILWIKAVRRVIVYGTRPPHIHLNDWPLVPPR</sequence>
<evidence type="ECO:0000313" key="2">
    <source>
        <dbReference type="EMBL" id="KKP01780.1"/>
    </source>
</evidence>
<feature type="transmembrane region" description="Helical" evidence="1">
    <location>
        <begin position="15"/>
        <end position="36"/>
    </location>
</feature>
<reference evidence="3" key="1">
    <citation type="journal article" date="2015" name="Genome Announc.">
        <title>Draft whole-genome sequence of the biocontrol agent Trichoderma harzianum T6776.</title>
        <authorList>
            <person name="Baroncelli R."/>
            <person name="Piaggeschi G."/>
            <person name="Fiorini L."/>
            <person name="Bertolini E."/>
            <person name="Zapparata A."/>
            <person name="Pe M.E."/>
            <person name="Sarrocco S."/>
            <person name="Vannacci G."/>
        </authorList>
    </citation>
    <scope>NUCLEOTIDE SEQUENCE [LARGE SCALE GENOMIC DNA]</scope>
    <source>
        <strain evidence="3">T6776</strain>
    </source>
</reference>
<dbReference type="OMA" id="YCHFFGN"/>
<dbReference type="EMBL" id="JOKZ01000179">
    <property type="protein sequence ID" value="KKP01780.1"/>
    <property type="molecule type" value="Genomic_DNA"/>
</dbReference>
<dbReference type="OrthoDB" id="4896879at2759"/>
<name>A0A0F9XB98_TRIHA</name>
<evidence type="ECO:0000256" key="1">
    <source>
        <dbReference type="SAM" id="Phobius"/>
    </source>
</evidence>
<dbReference type="AlphaFoldDB" id="A0A0F9XB98"/>
<keyword evidence="1" id="KW-1133">Transmembrane helix</keyword>
<keyword evidence="1" id="KW-0472">Membrane</keyword>
<feature type="transmembrane region" description="Helical" evidence="1">
    <location>
        <begin position="83"/>
        <end position="109"/>
    </location>
</feature>
<proteinExistence type="predicted"/>